<dbReference type="OMA" id="ERMKAVM"/>
<protein>
    <recommendedName>
        <fullName evidence="9">Clp R domain-containing protein</fullName>
    </recommendedName>
</protein>
<dbReference type="Pfam" id="PF17871">
    <property type="entry name" value="AAA_lid_9"/>
    <property type="match status" value="1"/>
</dbReference>
<keyword evidence="2 6" id="KW-0677">Repeat</keyword>
<dbReference type="Pfam" id="PF02861">
    <property type="entry name" value="Clp_N"/>
    <property type="match status" value="1"/>
</dbReference>
<dbReference type="PRINTS" id="PR00300">
    <property type="entry name" value="CLPPROTEASEA"/>
</dbReference>
<accession>U6LY37</accession>
<evidence type="ECO:0000256" key="4">
    <source>
        <dbReference type="ARBA" id="ARBA00022840"/>
    </source>
</evidence>
<dbReference type="InterPro" id="IPR027417">
    <property type="entry name" value="P-loop_NTPase"/>
</dbReference>
<dbReference type="InterPro" id="IPR003959">
    <property type="entry name" value="ATPase_AAA_core"/>
</dbReference>
<dbReference type="PANTHER" id="PTHR11638:SF18">
    <property type="entry name" value="HEAT SHOCK PROTEIN 104"/>
    <property type="match status" value="1"/>
</dbReference>
<dbReference type="GO" id="GO:0034605">
    <property type="term" value="P:cellular response to heat"/>
    <property type="evidence" value="ECO:0007669"/>
    <property type="project" value="TreeGrafter"/>
</dbReference>
<dbReference type="SMART" id="SM00382">
    <property type="entry name" value="AAA"/>
    <property type="match status" value="2"/>
</dbReference>
<dbReference type="InterPro" id="IPR028299">
    <property type="entry name" value="ClpA/B_CS2"/>
</dbReference>
<name>U6LY37_EIMMA</name>
<dbReference type="PANTHER" id="PTHR11638">
    <property type="entry name" value="ATP-DEPENDENT CLP PROTEASE"/>
    <property type="match status" value="1"/>
</dbReference>
<dbReference type="PROSITE" id="PS00871">
    <property type="entry name" value="CLPAB_2"/>
    <property type="match status" value="1"/>
</dbReference>
<comment type="similarity">
    <text evidence="1 7">Belongs to the ClpA/ClpB family.</text>
</comment>
<dbReference type="Gene3D" id="1.10.8.60">
    <property type="match status" value="1"/>
</dbReference>
<evidence type="ECO:0000256" key="7">
    <source>
        <dbReference type="RuleBase" id="RU004432"/>
    </source>
</evidence>
<organism evidence="10 11">
    <name type="scientific">Eimeria maxima</name>
    <name type="common">Coccidian parasite</name>
    <dbReference type="NCBI Taxonomy" id="5804"/>
    <lineage>
        <taxon>Eukaryota</taxon>
        <taxon>Sar</taxon>
        <taxon>Alveolata</taxon>
        <taxon>Apicomplexa</taxon>
        <taxon>Conoidasida</taxon>
        <taxon>Coccidia</taxon>
        <taxon>Eucoccidiorida</taxon>
        <taxon>Eimeriorina</taxon>
        <taxon>Eimeriidae</taxon>
        <taxon>Eimeria</taxon>
    </lineage>
</organism>
<dbReference type="InterPro" id="IPR003593">
    <property type="entry name" value="AAA+_ATPase"/>
</dbReference>
<dbReference type="GO" id="GO:0005737">
    <property type="term" value="C:cytoplasm"/>
    <property type="evidence" value="ECO:0007669"/>
    <property type="project" value="TreeGrafter"/>
</dbReference>
<dbReference type="PROSITE" id="PS00870">
    <property type="entry name" value="CLPAB_1"/>
    <property type="match status" value="1"/>
</dbReference>
<keyword evidence="5 7" id="KW-0143">Chaperone</keyword>
<dbReference type="Pfam" id="PF07724">
    <property type="entry name" value="AAA_2"/>
    <property type="match status" value="1"/>
</dbReference>
<dbReference type="SMART" id="SM01086">
    <property type="entry name" value="ClpB_D2-small"/>
    <property type="match status" value="1"/>
</dbReference>
<dbReference type="GeneID" id="25334376"/>
<dbReference type="PROSITE" id="PS51903">
    <property type="entry name" value="CLP_R"/>
    <property type="match status" value="1"/>
</dbReference>
<dbReference type="GO" id="GO:0005524">
    <property type="term" value="F:ATP binding"/>
    <property type="evidence" value="ECO:0007669"/>
    <property type="project" value="UniProtKB-KW"/>
</dbReference>
<proteinExistence type="inferred from homology"/>
<dbReference type="VEuPathDB" id="ToxoDB:EMWEY_00003900"/>
<sequence length="940" mass="105555">MDPSSWTGLVRKVYTAAQDICRERGAPQIDPLHLLAALLQDPQQLPTQALRKVGADMTLLHEQVDLEISKFPAQNPPPEYVGPNHACTAVFRQAKTIQTEMKDTHLAVDHLLLAVCENRTVKHALQAAGCDYKKLKEVCMKIRAGARVTGEGADQNFDALTKYGVDFTDLAEQGKLDPVIGRDEEIRRVIRILCRRTKNNPVLIGEPGVGKSAIVEGLARRVVEGDVPSSLRCRVISLDLGALISGAKYRGEFEERLKAVLMEVKNAEGSIILFIDEIHMVMGAGKTDGAMDAANLLKPMLARGELRCIGATTLDEYRKHVEKDAAFERRFQQVHVHEPSVSATISILRGLKDRYAAHHGVRILDSALVEAAQLADRYITSRFLPDKAIDLMDEACAIARVQVDSKPEVMDRLERFIFQLEVEATALSKESDAASQERLTEVRQEIAKHRETLKPLQIQYTREKETLDELRQLALKEDELKAKIEKAERLGQMDLVAELRYDALPGLQKRLMELRKEQEMYEKTHKPLLTEVVGPEQIADVVHRWTNIPVQKLTQTEKERLLRLREKLSQRVVGQLPAVIAVSESILRSAAGLARRNKPIGSFLFLGPTGVGKTELCKVVAEELFDTKERIVRLDMSEYMEAHSVARLIGAPPGYVGHEEGGQLTEAVRRNPYSVVLLDEVEKAHHQVWNVLLQVLDEGRLTDSQGRTVDFSNCLLILTSNIGAHHLLAAAEKSSIGGQDKAEAIFTEAFAKVMKEVRQLFRPELLNRLDDIVAFKALSNSDLIEVMRLQVEEVRHRLREKRIDLQLTDRALEHALEEAFDPAFGARPLKRYLEKHIVSDLSVMLLSGELGPDHEAVADWSDEERKWKWRITRLHAPEGEAQNEMETDALGDGLARSISQSSRTSSYTGRVLVVTKTQLMYISIHIYRNGPVARAVRQLQ</sequence>
<dbReference type="SUPFAM" id="SSF81923">
    <property type="entry name" value="Double Clp-N motif"/>
    <property type="match status" value="1"/>
</dbReference>
<dbReference type="CDD" id="cd00009">
    <property type="entry name" value="AAA"/>
    <property type="match status" value="1"/>
</dbReference>
<reference evidence="10" key="2">
    <citation type="submission" date="2013-10" db="EMBL/GenBank/DDBJ databases">
        <authorList>
            <person name="Aslett M."/>
        </authorList>
    </citation>
    <scope>NUCLEOTIDE SEQUENCE [LARGE SCALE GENOMIC DNA]</scope>
    <source>
        <strain evidence="10">Weybridge</strain>
    </source>
</reference>
<dbReference type="GO" id="GO:0016887">
    <property type="term" value="F:ATP hydrolysis activity"/>
    <property type="evidence" value="ECO:0007669"/>
    <property type="project" value="InterPro"/>
</dbReference>
<evidence type="ECO:0000313" key="10">
    <source>
        <dbReference type="EMBL" id="CDJ56646.1"/>
    </source>
</evidence>
<dbReference type="SUPFAM" id="SSF52540">
    <property type="entry name" value="P-loop containing nucleoside triphosphate hydrolases"/>
    <property type="match status" value="2"/>
</dbReference>
<feature type="domain" description="Clp R" evidence="9">
    <location>
        <begin position="3"/>
        <end position="145"/>
    </location>
</feature>
<dbReference type="InterPro" id="IPR050130">
    <property type="entry name" value="ClpA_ClpB"/>
</dbReference>
<gene>
    <name evidence="10" type="ORF">EMWEY_00003900</name>
</gene>
<dbReference type="InterPro" id="IPR004176">
    <property type="entry name" value="Clp_R_N"/>
</dbReference>
<dbReference type="FunFam" id="3.40.50.300:FF:000025">
    <property type="entry name" value="ATP-dependent Clp protease subunit"/>
    <property type="match status" value="1"/>
</dbReference>
<dbReference type="InterPro" id="IPR001270">
    <property type="entry name" value="ClpA/B"/>
</dbReference>
<dbReference type="FunFam" id="3.40.50.300:FF:000010">
    <property type="entry name" value="Chaperone clpB 1, putative"/>
    <property type="match status" value="1"/>
</dbReference>
<dbReference type="Gene3D" id="3.40.50.300">
    <property type="entry name" value="P-loop containing nucleotide triphosphate hydrolases"/>
    <property type="match status" value="3"/>
</dbReference>
<evidence type="ECO:0000256" key="2">
    <source>
        <dbReference type="ARBA" id="ARBA00022737"/>
    </source>
</evidence>
<dbReference type="InterPro" id="IPR036628">
    <property type="entry name" value="Clp_N_dom_sf"/>
</dbReference>
<dbReference type="InterPro" id="IPR018368">
    <property type="entry name" value="ClpA/B_CS1"/>
</dbReference>
<dbReference type="AlphaFoldDB" id="U6LY37"/>
<keyword evidence="8" id="KW-0175">Coiled coil</keyword>
<reference evidence="10" key="1">
    <citation type="submission" date="2013-10" db="EMBL/GenBank/DDBJ databases">
        <title>Genomic analysis of the causative agents of coccidiosis in chickens.</title>
        <authorList>
            <person name="Reid A.J."/>
            <person name="Blake D."/>
            <person name="Billington K."/>
            <person name="Browne H."/>
            <person name="Dunn M."/>
            <person name="Hung S."/>
            <person name="Kawahara F."/>
            <person name="Miranda-Saavedra D."/>
            <person name="Mourier T."/>
            <person name="Nagra H."/>
            <person name="Otto T.D."/>
            <person name="Rawlings N."/>
            <person name="Sanchez A."/>
            <person name="Sanders M."/>
            <person name="Subramaniam C."/>
            <person name="Tay Y."/>
            <person name="Dear P."/>
            <person name="Doerig C."/>
            <person name="Gruber A."/>
            <person name="Parkinson J."/>
            <person name="Shirley M."/>
            <person name="Wan K.L."/>
            <person name="Berriman M."/>
            <person name="Tomley F."/>
            <person name="Pain A."/>
        </authorList>
    </citation>
    <scope>NUCLEOTIDE SEQUENCE [LARGE SCALE GENOMIC DNA]</scope>
    <source>
        <strain evidence="10">Weybridge</strain>
    </source>
</reference>
<dbReference type="FunFam" id="3.40.50.300:FF:000120">
    <property type="entry name" value="ATP-dependent chaperone ClpB"/>
    <property type="match status" value="1"/>
</dbReference>
<evidence type="ECO:0000313" key="11">
    <source>
        <dbReference type="Proteomes" id="UP000030763"/>
    </source>
</evidence>
<keyword evidence="11" id="KW-1185">Reference proteome</keyword>
<keyword evidence="4 7" id="KW-0067">ATP-binding</keyword>
<dbReference type="InterPro" id="IPR041546">
    <property type="entry name" value="ClpA/ClpB_AAA_lid"/>
</dbReference>
<evidence type="ECO:0000256" key="5">
    <source>
        <dbReference type="ARBA" id="ARBA00023186"/>
    </source>
</evidence>
<dbReference type="Pfam" id="PF00004">
    <property type="entry name" value="AAA"/>
    <property type="match status" value="1"/>
</dbReference>
<evidence type="ECO:0000256" key="8">
    <source>
        <dbReference type="SAM" id="Coils"/>
    </source>
</evidence>
<evidence type="ECO:0000259" key="9">
    <source>
        <dbReference type="PROSITE" id="PS51903"/>
    </source>
</evidence>
<dbReference type="Pfam" id="PF10431">
    <property type="entry name" value="ClpB_D2-small"/>
    <property type="match status" value="1"/>
</dbReference>
<dbReference type="Proteomes" id="UP000030763">
    <property type="component" value="Unassembled WGS sequence"/>
</dbReference>
<dbReference type="InterPro" id="IPR019489">
    <property type="entry name" value="Clp_ATPase_C"/>
</dbReference>
<evidence type="ECO:0000256" key="1">
    <source>
        <dbReference type="ARBA" id="ARBA00008675"/>
    </source>
</evidence>
<keyword evidence="3 7" id="KW-0547">Nucleotide-binding</keyword>
<evidence type="ECO:0000256" key="6">
    <source>
        <dbReference type="PROSITE-ProRule" id="PRU01251"/>
    </source>
</evidence>
<dbReference type="RefSeq" id="XP_013333297.1">
    <property type="nucleotide sequence ID" value="XM_013477843.1"/>
</dbReference>
<feature type="coiled-coil region" evidence="8">
    <location>
        <begin position="463"/>
        <end position="524"/>
    </location>
</feature>
<evidence type="ECO:0000256" key="3">
    <source>
        <dbReference type="ARBA" id="ARBA00022741"/>
    </source>
</evidence>
<dbReference type="EMBL" id="HG719032">
    <property type="protein sequence ID" value="CDJ56646.1"/>
    <property type="molecule type" value="Genomic_DNA"/>
</dbReference>
<dbReference type="Gene3D" id="1.10.1780.10">
    <property type="entry name" value="Clp, N-terminal domain"/>
    <property type="match status" value="1"/>
</dbReference>
<dbReference type="CDD" id="cd19499">
    <property type="entry name" value="RecA-like_ClpB_Hsp104-like"/>
    <property type="match status" value="1"/>
</dbReference>
<dbReference type="OrthoDB" id="47330at2759"/>